<reference evidence="2" key="1">
    <citation type="submission" date="2022-11" db="UniProtKB">
        <authorList>
            <consortium name="WormBaseParasite"/>
        </authorList>
    </citation>
    <scope>IDENTIFICATION</scope>
</reference>
<evidence type="ECO:0000313" key="1">
    <source>
        <dbReference type="Proteomes" id="UP000887576"/>
    </source>
</evidence>
<protein>
    <submittedName>
        <fullName evidence="2">Uncharacterized protein</fullName>
    </submittedName>
</protein>
<evidence type="ECO:0000313" key="2">
    <source>
        <dbReference type="WBParaSite" id="JU765_v2.g7296.t1"/>
    </source>
</evidence>
<sequence length="163" mass="18551">MADNTTVNAENQSPHVVIITRSPESHYFRRRESSSLIAEQVMFPETDTFCLLPTRMRCLCILLTILLIISLGAAIGNSIQSAGFKSTSFCKTSSDDFDLDLICPKESMFYYFECCPETTQTEKERLVCCAQFKMWLVIAMLSVFLSFTVGIIYTVLRYIVKCF</sequence>
<organism evidence="1 2">
    <name type="scientific">Panagrolaimus sp. JU765</name>
    <dbReference type="NCBI Taxonomy" id="591449"/>
    <lineage>
        <taxon>Eukaryota</taxon>
        <taxon>Metazoa</taxon>
        <taxon>Ecdysozoa</taxon>
        <taxon>Nematoda</taxon>
        <taxon>Chromadorea</taxon>
        <taxon>Rhabditida</taxon>
        <taxon>Tylenchina</taxon>
        <taxon>Panagrolaimomorpha</taxon>
        <taxon>Panagrolaimoidea</taxon>
        <taxon>Panagrolaimidae</taxon>
        <taxon>Panagrolaimus</taxon>
    </lineage>
</organism>
<name>A0AC34RIW4_9BILA</name>
<accession>A0AC34RIW4</accession>
<proteinExistence type="predicted"/>
<dbReference type="WBParaSite" id="JU765_v2.g7296.t1">
    <property type="protein sequence ID" value="JU765_v2.g7296.t1"/>
    <property type="gene ID" value="JU765_v2.g7296"/>
</dbReference>
<dbReference type="Proteomes" id="UP000887576">
    <property type="component" value="Unplaced"/>
</dbReference>